<feature type="transmembrane region" description="Helical" evidence="1">
    <location>
        <begin position="712"/>
        <end position="735"/>
    </location>
</feature>
<sequence length="736" mass="84305">MSNYIRVQHPIITILLASALTATFWFIGLFYIPTSQAQSQLERTSLTSEILQQRVHNPILREGNPTVDLREMTIDLRPDNAAFRDEFYQTLRKEIQKTGAKPFGLDLSNSLIQGDFIGSDLGLRATIYPQAISPTFTPSEQEQLQQLREVCLKSLSIGFPSAKDCRSLLRQEPNISTVESVFRSALIMQQTRFNGAVQFANTFFLQPVDASGAVFNQSVNFTEARFGSTVSFANATFRKDIQLTNSIFFNKVDLKQAQFQEAVYFQDSSFSLSANFKDAIFRSLVRFNRARFGGNADFSRGRFLGQVQFTAADFNEFLLLTEAAFEQAVTFREARFNQPVTLRGASILNIADFSDAIFALNAYLNVSGLAFNSNSAKILGNPGEIGKMLYVSSLIGNQNVLRNLMQNFRSLQQISDINQLEYTKQQLRFIELGRRLFGTNINKASTEKLKSLGLTQLQIEGIINHRKKEQFRNQSELLELPEIDFETYIRIRDQIIVDEPLLIGGWILTAWSWLFIAVLLLLSGYGTQVWLVFGVGAIAIAYFGLLYWLIDKYRRLRPVPIVPTCYETSWILTSYCIFTSIGLLAIFRNAEQPWFTLGCLVLIILPIPLILLARLYQIGRFHNKMDVSYFTEDGTLRQLRLLIGRLPVIPRNPSFRERYMPILWEKRWNWLNYYDFSLNNLMRLGFNDIRLRDECLPGIISSLAWFQWSLGVLYITLLLWTLSRTIPGLNLLIYLK</sequence>
<name>A0A433VP77_9CYAN</name>
<keyword evidence="1" id="KW-0812">Transmembrane</keyword>
<feature type="transmembrane region" description="Helical" evidence="1">
    <location>
        <begin position="501"/>
        <end position="522"/>
    </location>
</feature>
<proteinExistence type="predicted"/>
<dbReference type="OrthoDB" id="499638at2"/>
<feature type="transmembrane region" description="Helical" evidence="1">
    <location>
        <begin position="12"/>
        <end position="32"/>
    </location>
</feature>
<dbReference type="Proteomes" id="UP000271624">
    <property type="component" value="Unassembled WGS sequence"/>
</dbReference>
<feature type="transmembrane region" description="Helical" evidence="1">
    <location>
        <begin position="570"/>
        <end position="587"/>
    </location>
</feature>
<accession>A0A433VP77</accession>
<feature type="transmembrane region" description="Helical" evidence="1">
    <location>
        <begin position="529"/>
        <end position="550"/>
    </location>
</feature>
<feature type="transmembrane region" description="Helical" evidence="1">
    <location>
        <begin position="594"/>
        <end position="616"/>
    </location>
</feature>
<comment type="caution">
    <text evidence="2">The sequence shown here is derived from an EMBL/GenBank/DDBJ whole genome shotgun (WGS) entry which is preliminary data.</text>
</comment>
<protein>
    <recommendedName>
        <fullName evidence="4">Low-complexity protein</fullName>
    </recommendedName>
</protein>
<evidence type="ECO:0000256" key="1">
    <source>
        <dbReference type="SAM" id="Phobius"/>
    </source>
</evidence>
<evidence type="ECO:0008006" key="4">
    <source>
        <dbReference type="Google" id="ProtNLM"/>
    </source>
</evidence>
<evidence type="ECO:0000313" key="3">
    <source>
        <dbReference type="Proteomes" id="UP000271624"/>
    </source>
</evidence>
<dbReference type="InterPro" id="IPR001646">
    <property type="entry name" value="5peptide_repeat"/>
</dbReference>
<keyword evidence="1" id="KW-1133">Transmembrane helix</keyword>
<keyword evidence="1" id="KW-0472">Membrane</keyword>
<reference evidence="2" key="1">
    <citation type="submission" date="2018-12" db="EMBL/GenBank/DDBJ databases">
        <authorList>
            <person name="Will S."/>
            <person name="Neumann-Schaal M."/>
            <person name="Henke P."/>
        </authorList>
    </citation>
    <scope>NUCLEOTIDE SEQUENCE</scope>
    <source>
        <strain evidence="2">PCC 7102</strain>
    </source>
</reference>
<dbReference type="RefSeq" id="WP_127080743.1">
    <property type="nucleotide sequence ID" value="NZ_RSCL01000004.1"/>
</dbReference>
<evidence type="ECO:0000313" key="2">
    <source>
        <dbReference type="EMBL" id="RUT07899.1"/>
    </source>
</evidence>
<gene>
    <name evidence="2" type="ORF">DSM106972_021590</name>
</gene>
<dbReference type="AlphaFoldDB" id="A0A433VP77"/>
<dbReference type="Pfam" id="PF13576">
    <property type="entry name" value="Pentapeptide_3"/>
    <property type="match status" value="3"/>
</dbReference>
<dbReference type="InterPro" id="IPR010994">
    <property type="entry name" value="RuvA_2-like"/>
</dbReference>
<organism evidence="2 3">
    <name type="scientific">Dulcicalothrix desertica PCC 7102</name>
    <dbReference type="NCBI Taxonomy" id="232991"/>
    <lineage>
        <taxon>Bacteria</taxon>
        <taxon>Bacillati</taxon>
        <taxon>Cyanobacteriota</taxon>
        <taxon>Cyanophyceae</taxon>
        <taxon>Nostocales</taxon>
        <taxon>Calotrichaceae</taxon>
        <taxon>Dulcicalothrix</taxon>
    </lineage>
</organism>
<dbReference type="EMBL" id="RSCL01000004">
    <property type="protein sequence ID" value="RUT07899.1"/>
    <property type="molecule type" value="Genomic_DNA"/>
</dbReference>
<keyword evidence="3" id="KW-1185">Reference proteome</keyword>
<reference evidence="2" key="2">
    <citation type="journal article" date="2019" name="Genome Biol. Evol.">
        <title>Day and night: Metabolic profiles and evolutionary relationships of six axenic non-marine cyanobacteria.</title>
        <authorList>
            <person name="Will S.E."/>
            <person name="Henke P."/>
            <person name="Boedeker C."/>
            <person name="Huang S."/>
            <person name="Brinkmann H."/>
            <person name="Rohde M."/>
            <person name="Jarek M."/>
            <person name="Friedl T."/>
            <person name="Seufert S."/>
            <person name="Schumacher M."/>
            <person name="Overmann J."/>
            <person name="Neumann-Schaal M."/>
            <person name="Petersen J."/>
        </authorList>
    </citation>
    <scope>NUCLEOTIDE SEQUENCE [LARGE SCALE GENOMIC DNA]</scope>
    <source>
        <strain evidence="2">PCC 7102</strain>
    </source>
</reference>
<dbReference type="SUPFAM" id="SSF47781">
    <property type="entry name" value="RuvA domain 2-like"/>
    <property type="match status" value="1"/>
</dbReference>